<dbReference type="Pfam" id="PF13380">
    <property type="entry name" value="CoA_binding_2"/>
    <property type="match status" value="1"/>
</dbReference>
<comment type="caution">
    <text evidence="2">The sequence shown here is derived from an EMBL/GenBank/DDBJ whole genome shotgun (WGS) entry which is preliminary data.</text>
</comment>
<protein>
    <submittedName>
        <fullName evidence="2">CoA-binding protein</fullName>
    </submittedName>
</protein>
<dbReference type="InterPro" id="IPR003781">
    <property type="entry name" value="CoA-bd"/>
</dbReference>
<organism evidence="2">
    <name type="scientific">Prosthecochloris aestuarii</name>
    <dbReference type="NCBI Taxonomy" id="1102"/>
    <lineage>
        <taxon>Bacteria</taxon>
        <taxon>Pseudomonadati</taxon>
        <taxon>Chlorobiota</taxon>
        <taxon>Chlorobiia</taxon>
        <taxon>Chlorobiales</taxon>
        <taxon>Chlorobiaceae</taxon>
        <taxon>Prosthecochloris</taxon>
    </lineage>
</organism>
<proteinExistence type="predicted"/>
<dbReference type="PANTHER" id="PTHR33303">
    <property type="entry name" value="CYTOPLASMIC PROTEIN-RELATED"/>
    <property type="match status" value="1"/>
</dbReference>
<dbReference type="Proteomes" id="UP000886335">
    <property type="component" value="Unassembled WGS sequence"/>
</dbReference>
<feature type="domain" description="CoA-binding" evidence="1">
    <location>
        <begin position="7"/>
        <end position="103"/>
    </location>
</feature>
<evidence type="ECO:0000259" key="1">
    <source>
        <dbReference type="SMART" id="SM00881"/>
    </source>
</evidence>
<dbReference type="SMART" id="SM00881">
    <property type="entry name" value="CoA_binding"/>
    <property type="match status" value="1"/>
</dbReference>
<gene>
    <name evidence="2" type="ORF">ENN50_04825</name>
</gene>
<reference evidence="2" key="1">
    <citation type="journal article" date="2020" name="mSystems">
        <title>Genome- and Community-Level Interaction Insights into Carbon Utilization and Element Cycling Functions of Hydrothermarchaeota in Hydrothermal Sediment.</title>
        <authorList>
            <person name="Zhou Z."/>
            <person name="Liu Y."/>
            <person name="Xu W."/>
            <person name="Pan J."/>
            <person name="Luo Z.H."/>
            <person name="Li M."/>
        </authorList>
    </citation>
    <scope>NUCLEOTIDE SEQUENCE [LARGE SCALE GENOMIC DNA]</scope>
    <source>
        <strain evidence="2">SpSt-1181</strain>
    </source>
</reference>
<sequence>MTVREILKSYHHIAVVGISDNPSRPSQSVARYMIHAGYTIYPVNPGVRKILGLTCYPSLTEAAKAHPGTIEIVNIFRRSAEVPPVVEEAIDIGAKVIWMQLGITNDKAARMAEKAGLTVIEDHCIAVEHKRLMG</sequence>
<name>A0A831SMD4_PROAE</name>
<dbReference type="Gene3D" id="3.40.50.720">
    <property type="entry name" value="NAD(P)-binding Rossmann-like Domain"/>
    <property type="match status" value="1"/>
</dbReference>
<dbReference type="AlphaFoldDB" id="A0A831SMD4"/>
<dbReference type="InterPro" id="IPR036291">
    <property type="entry name" value="NAD(P)-bd_dom_sf"/>
</dbReference>
<evidence type="ECO:0000313" key="2">
    <source>
        <dbReference type="EMBL" id="HED31002.1"/>
    </source>
</evidence>
<dbReference type="SUPFAM" id="SSF51735">
    <property type="entry name" value="NAD(P)-binding Rossmann-fold domains"/>
    <property type="match status" value="1"/>
</dbReference>
<dbReference type="PANTHER" id="PTHR33303:SF2">
    <property type="entry name" value="COA-BINDING DOMAIN-CONTAINING PROTEIN"/>
    <property type="match status" value="1"/>
</dbReference>
<accession>A0A831SMD4</accession>
<dbReference type="EMBL" id="DSBW01000111">
    <property type="protein sequence ID" value="HED31002.1"/>
    <property type="molecule type" value="Genomic_DNA"/>
</dbReference>